<dbReference type="Gene3D" id="3.30.565.10">
    <property type="entry name" value="Histidine kinase-like ATPase, C-terminal domain"/>
    <property type="match status" value="1"/>
</dbReference>
<dbReference type="InterPro" id="IPR024975">
    <property type="entry name" value="NOV_C"/>
</dbReference>
<comment type="caution">
    <text evidence="3">The sequence shown here is derived from an EMBL/GenBank/DDBJ whole genome shotgun (WGS) entry which is preliminary data.</text>
</comment>
<feature type="compositionally biased region" description="Low complexity" evidence="1">
    <location>
        <begin position="1383"/>
        <end position="1393"/>
    </location>
</feature>
<feature type="domain" description="Protein NO VEIN C-terminal" evidence="2">
    <location>
        <begin position="1444"/>
        <end position="1509"/>
    </location>
</feature>
<name>A0ABU4R5E1_9FLAO</name>
<dbReference type="NCBIfam" id="NF047352">
    <property type="entry name" value="P_loop_sacsin"/>
    <property type="match status" value="1"/>
</dbReference>
<dbReference type="InterPro" id="IPR036890">
    <property type="entry name" value="HATPase_C_sf"/>
</dbReference>
<dbReference type="PANTHER" id="PTHR32387:SF0">
    <property type="entry name" value="PROTEIN NO VEIN"/>
    <property type="match status" value="1"/>
</dbReference>
<dbReference type="InterPro" id="IPR052957">
    <property type="entry name" value="Auxin_embryo_med"/>
</dbReference>
<dbReference type="RefSeq" id="WP_230002745.1">
    <property type="nucleotide sequence ID" value="NZ_CP087134.1"/>
</dbReference>
<reference evidence="3 4" key="1">
    <citation type="submission" date="2023-11" db="EMBL/GenBank/DDBJ databases">
        <title>Unpublished Manusciprt.</title>
        <authorList>
            <person name="Saticioglu I.B."/>
            <person name="Ay H."/>
            <person name="Ajmi N."/>
            <person name="Altun S."/>
            <person name="Duman M."/>
        </authorList>
    </citation>
    <scope>NUCLEOTIDE SEQUENCE [LARGE SCALE GENOMIC DNA]</scope>
    <source>
        <strain evidence="3 4">Fl-318</strain>
    </source>
</reference>
<dbReference type="Pfam" id="PF13020">
    <property type="entry name" value="NOV_C"/>
    <property type="match status" value="1"/>
</dbReference>
<dbReference type="SUPFAM" id="SSF55874">
    <property type="entry name" value="ATPase domain of HSP90 chaperone/DNA topoisomerase II/histidine kinase"/>
    <property type="match status" value="1"/>
</dbReference>
<feature type="region of interest" description="Disordered" evidence="1">
    <location>
        <begin position="1377"/>
        <end position="1398"/>
    </location>
</feature>
<gene>
    <name evidence="3" type="ORF">SGQ83_00440</name>
</gene>
<accession>A0ABU4R5E1</accession>
<dbReference type="PANTHER" id="PTHR32387">
    <property type="entry name" value="WU:FJ29H11"/>
    <property type="match status" value="1"/>
</dbReference>
<sequence length="1550" mass="180150">MNLKGILDTLFIERNNTPVAGLSDIAQAEKYLQQAYEGRYFFELIQNVRDANRELNIDGEIFITILNKTLYISNTGAGFSQKGIEGITRIGKSTKHSQDYIGFKGIGFKSIKEVTENPKIITEHGAVYFDRSTTIKKYTNEVLEFEDVPLFYFPHFDNEKLSEVEIKSGVVTKIAMPLKKGITEEKIITDFSKIQAEQLILLGNIQKLKFEFDTDVISFSINKNSKKNLIEVHQNDSTITNYKYYSPVDKIEISQEVIQSLEGKEKEIFSNSAFVDVSIVLKQGENGQIEPIGEAKLYLFYPLQITSGFRFIIHSYFIVNPERKALRESKLNDFLLFSIGKYIGNEMLTKLKSTKINTNRVLCFKRNNDAKLEILYDSVVAELKTQKFIYDSRTKRYFRPSEIMVADGFDKGLFPDGNLGDKTLIYTDDKEVKDWLCDEFEITYLHYDDIANQIESECKRQLKQKKVKFFQNLYNYVSKHQGLDLTGKKVLLTNNWQLVSSEEDVFYRGKGSKQRPIELANSIQKQIHFIHKDIVISDFREGKSRTGITEFNTYELVRRLLKLFNKSSVPNIDLLNALYNINDLDAKSDLEIREKIILPVKGSGKWLSPLTNPIYFESENLKQLYPDGNFVDDSVLVWKSKQNEINLTTEFLKKFGVWQIPAIYVITKNIVIKTKEKRDRKIQNFSGLSARPFYVFNDRVLDMPVYYNTWFTSMIINNWITYQSFIQNDLLPKLLYSSNTSNWRSVNKETSVKFSQFVEVLSNEKWICFQGEDERYSVNEVVGINHFDFSQAHNQVVRNFLRLLPMDYGLGKDFIREIELVHLNGNSIDNFKKLLNNIFVRYKTVIPDGKDFINFYNRILGKLVDFYDTNPVIEDTIDQLEEINFLSIDETTKTPRWSVAHQIFYIDDKPGYDLLPIGIKKEVQPHFTNRDKNTFGKIAGKIGKRFSRSIEKEIVDTEIVRTHTLVSFYGLLPEFVALLESHLGDAISKHFGKIKAVRVLEKENLEVEISVGNSPKMLIPVSHFIDSDFNIHLGPRHSSMNQNKQIAEAVNEFFINILDRDLRNFTANLLNFLNTNNKHDYLKSYDITEERINEIRDKLNDFIFTPNQKFWEAILSAKKIQTRENLFIENQINLKKLSAILEIELAIIQEIENKFVFTETSKSSNIRVLTNFLGLLSITLDDVNKFIFPKIDFRNTYQNRLLKIKNKFERGFNALLHDHLSKQIKEEKCLYQNHLDNFKINFKFLIPLNTLELDVEQFFLESLLSEFPFLEIKLSDLNNDFNHFDPIVIYSMNRKLLENKLASVDFTDENLDTFLADNKVRSLLYFNEVDSLRNSFKDWLSTLKKGNNTVDSESELEDFLNEFSNQTDTEIEEVSTQNVDVTSGNGNSSAGNGRRFDGGANDQFKKRLGLIAEMVVFEKLKTMYDEVTWVSKYASKIYRTHSGYNPEGQDGLGYDIEYLDSEGNKYFVEVKGKGDIYDTFEITKNEIEKAHKEGNFYKLILVTQIMDNSQRRIRDLGNLFILADGEDFFSNSKFSAIYRNFEIRFKEINV</sequence>
<evidence type="ECO:0000313" key="4">
    <source>
        <dbReference type="Proteomes" id="UP001273350"/>
    </source>
</evidence>
<dbReference type="EMBL" id="JAWXVI010000001">
    <property type="protein sequence ID" value="MDX6187804.1"/>
    <property type="molecule type" value="Genomic_DNA"/>
</dbReference>
<organism evidence="3 4">
    <name type="scientific">Flavobacterium cupriresistens</name>
    <dbReference type="NCBI Taxonomy" id="2893885"/>
    <lineage>
        <taxon>Bacteria</taxon>
        <taxon>Pseudomonadati</taxon>
        <taxon>Bacteroidota</taxon>
        <taxon>Flavobacteriia</taxon>
        <taxon>Flavobacteriales</taxon>
        <taxon>Flavobacteriaceae</taxon>
        <taxon>Flavobacterium</taxon>
    </lineage>
</organism>
<protein>
    <submittedName>
        <fullName evidence="3">DUF3883 domain-containing protein</fullName>
    </submittedName>
</protein>
<proteinExistence type="predicted"/>
<evidence type="ECO:0000259" key="2">
    <source>
        <dbReference type="Pfam" id="PF13020"/>
    </source>
</evidence>
<evidence type="ECO:0000313" key="3">
    <source>
        <dbReference type="EMBL" id="MDX6187804.1"/>
    </source>
</evidence>
<dbReference type="Proteomes" id="UP001273350">
    <property type="component" value="Unassembled WGS sequence"/>
</dbReference>
<evidence type="ECO:0000256" key="1">
    <source>
        <dbReference type="SAM" id="MobiDB-lite"/>
    </source>
</evidence>
<keyword evidence="4" id="KW-1185">Reference proteome</keyword>